<keyword evidence="2" id="KW-0732">Signal</keyword>
<feature type="compositionally biased region" description="Low complexity" evidence="1">
    <location>
        <begin position="226"/>
        <end position="237"/>
    </location>
</feature>
<feature type="compositionally biased region" description="Gly residues" evidence="1">
    <location>
        <begin position="332"/>
        <end position="349"/>
    </location>
</feature>
<organism evidence="3 4">
    <name type="scientific">Pseudogymnoascus destructans (strain ATCC MYA-4855 / 20631-21)</name>
    <name type="common">Bat white-nose syndrome fungus</name>
    <name type="synonym">Geomyces destructans</name>
    <dbReference type="NCBI Taxonomy" id="658429"/>
    <lineage>
        <taxon>Eukaryota</taxon>
        <taxon>Fungi</taxon>
        <taxon>Dikarya</taxon>
        <taxon>Ascomycota</taxon>
        <taxon>Pezizomycotina</taxon>
        <taxon>Leotiomycetes</taxon>
        <taxon>Thelebolales</taxon>
        <taxon>Thelebolaceae</taxon>
        <taxon>Pseudogymnoascus</taxon>
    </lineage>
</organism>
<keyword evidence="4" id="KW-1185">Reference proteome</keyword>
<dbReference type="InParanoid" id="L8FWG1"/>
<evidence type="ECO:0000256" key="1">
    <source>
        <dbReference type="SAM" id="MobiDB-lite"/>
    </source>
</evidence>
<sequence>MPVPTPSGALTVAFRMLCLCCLQAKARGIQSHDCVWSPTSSECGYCMAQHSPCVTLPWFLGEEFAALRAAEEATPLIPADVAAAATEANRVALLAAQSMPKFRSEVECDLYEEARATRAALESGLAMSRPPSPCVVSVLTLGSKFSRRCAVSRRNRRASLLSWGSWWLLWANCPPGPYPATSIRCQTAHAVHIPTNPLPSPFPNSSDDFDHQKTQAPTMKVPRQQNTPSNPSPTSNSHEATTKPSLPKDYKKVVQSLIRRRDISLEVKIDLWKRFAEYEACVDEENHKNDAEDPVFTNTNATTVGEIGPDVEMPTPWMESIPNFGSDAGERGYNGGDGDSGYEGNGGNSVDGVEVAEEDEANTNSGQEKDNGDDSNEDGNGNRSLDATTPAPLLRPRPSTTSTQVRHDIRDYFASLAERERLVAAREKWVASRAEALWRNARVLGGVLRGEVSRKKGMRVWGG</sequence>
<proteinExistence type="predicted"/>
<protein>
    <submittedName>
        <fullName evidence="3">Uncharacterized protein</fullName>
    </submittedName>
</protein>
<feature type="chain" id="PRO_5003989143" evidence="2">
    <location>
        <begin position="29"/>
        <end position="463"/>
    </location>
</feature>
<evidence type="ECO:0000313" key="4">
    <source>
        <dbReference type="Proteomes" id="UP000011064"/>
    </source>
</evidence>
<reference evidence="4" key="1">
    <citation type="submission" date="2010-09" db="EMBL/GenBank/DDBJ databases">
        <title>The genome sequence of Geomyces destructans 20631-21.</title>
        <authorList>
            <consortium name="The Broad Institute Genome Sequencing Platform"/>
            <person name="Cuomo C.A."/>
            <person name="Blehert D.S."/>
            <person name="Lorch J.M."/>
            <person name="Young S.K."/>
            <person name="Zeng Q."/>
            <person name="Gargeya S."/>
            <person name="Fitzgerald M."/>
            <person name="Haas B."/>
            <person name="Abouelleil A."/>
            <person name="Alvarado L."/>
            <person name="Arachchi H.M."/>
            <person name="Berlin A."/>
            <person name="Brown A."/>
            <person name="Chapman S.B."/>
            <person name="Chen Z."/>
            <person name="Dunbar C."/>
            <person name="Freedman E."/>
            <person name="Gearin G."/>
            <person name="Gellesch M."/>
            <person name="Goldberg J."/>
            <person name="Griggs A."/>
            <person name="Gujja S."/>
            <person name="Heiman D."/>
            <person name="Howarth C."/>
            <person name="Larson L."/>
            <person name="Lui A."/>
            <person name="MacDonald P.J.P."/>
            <person name="Montmayeur A."/>
            <person name="Murphy C."/>
            <person name="Neiman D."/>
            <person name="Pearson M."/>
            <person name="Priest M."/>
            <person name="Roberts A."/>
            <person name="Saif S."/>
            <person name="Shea T."/>
            <person name="Shenoy N."/>
            <person name="Sisk P."/>
            <person name="Stolte C."/>
            <person name="Sykes S."/>
            <person name="Wortman J."/>
            <person name="Nusbaum C."/>
            <person name="Birren B."/>
        </authorList>
    </citation>
    <scope>NUCLEOTIDE SEQUENCE [LARGE SCALE GENOMIC DNA]</scope>
    <source>
        <strain evidence="4">ATCC MYA-4855 / 20631-21</strain>
    </source>
</reference>
<evidence type="ECO:0000256" key="2">
    <source>
        <dbReference type="SAM" id="SignalP"/>
    </source>
</evidence>
<dbReference type="HOGENOM" id="CLU_590677_0_0_1"/>
<feature type="region of interest" description="Disordered" evidence="1">
    <location>
        <begin position="289"/>
        <end position="406"/>
    </location>
</feature>
<gene>
    <name evidence="3" type="ORF">GMDG_07263</name>
</gene>
<dbReference type="VEuPathDB" id="FungiDB:GMDG_07263"/>
<dbReference type="AlphaFoldDB" id="L8FWG1"/>
<accession>L8FWG1</accession>
<dbReference type="OrthoDB" id="3440372at2759"/>
<evidence type="ECO:0000313" key="3">
    <source>
        <dbReference type="EMBL" id="ELR05280.1"/>
    </source>
</evidence>
<dbReference type="EMBL" id="GL573378">
    <property type="protein sequence ID" value="ELR05280.1"/>
    <property type="molecule type" value="Genomic_DNA"/>
</dbReference>
<dbReference type="Proteomes" id="UP000011064">
    <property type="component" value="Unassembled WGS sequence"/>
</dbReference>
<name>L8FWG1_PSED2</name>
<feature type="signal peptide" evidence="2">
    <location>
        <begin position="1"/>
        <end position="28"/>
    </location>
</feature>
<feature type="region of interest" description="Disordered" evidence="1">
    <location>
        <begin position="195"/>
        <end position="248"/>
    </location>
</feature>